<dbReference type="Proteomes" id="UP001218579">
    <property type="component" value="Unassembled WGS sequence"/>
</dbReference>
<evidence type="ECO:0000313" key="5">
    <source>
        <dbReference type="Proteomes" id="UP001218579"/>
    </source>
</evidence>
<gene>
    <name evidence="4" type="ORF">PQU98_10605</name>
</gene>
<feature type="region of interest" description="Disordered" evidence="1">
    <location>
        <begin position="1"/>
        <end position="43"/>
    </location>
</feature>
<evidence type="ECO:0000256" key="1">
    <source>
        <dbReference type="SAM" id="MobiDB-lite"/>
    </source>
</evidence>
<dbReference type="PANTHER" id="PTHR12526:SF572">
    <property type="entry name" value="BLL5144 PROTEIN"/>
    <property type="match status" value="1"/>
</dbReference>
<keyword evidence="5" id="KW-1185">Reference proteome</keyword>
<reference evidence="4 5" key="1">
    <citation type="submission" date="2023-01" db="EMBL/GenBank/DDBJ databases">
        <title>Novel species of the genus Asticcacaulis isolated from rivers.</title>
        <authorList>
            <person name="Lu H."/>
        </authorList>
    </citation>
    <scope>NUCLEOTIDE SEQUENCE [LARGE SCALE GENOMIC DNA]</scope>
    <source>
        <strain evidence="4 5">LKC15W</strain>
    </source>
</reference>
<dbReference type="InterPro" id="IPR001296">
    <property type="entry name" value="Glyco_trans_1"/>
</dbReference>
<evidence type="ECO:0000259" key="2">
    <source>
        <dbReference type="Pfam" id="PF00534"/>
    </source>
</evidence>
<dbReference type="PANTHER" id="PTHR12526">
    <property type="entry name" value="GLYCOSYLTRANSFERASE"/>
    <property type="match status" value="1"/>
</dbReference>
<evidence type="ECO:0000313" key="4">
    <source>
        <dbReference type="EMBL" id="MDC7676583.1"/>
    </source>
</evidence>
<dbReference type="Pfam" id="PF00534">
    <property type="entry name" value="Glycos_transf_1"/>
    <property type="match status" value="1"/>
</dbReference>
<dbReference type="Gene3D" id="3.40.50.2000">
    <property type="entry name" value="Glycogen Phosphorylase B"/>
    <property type="match status" value="2"/>
</dbReference>
<dbReference type="InterPro" id="IPR008928">
    <property type="entry name" value="6-hairpin_glycosidase_sf"/>
</dbReference>
<organism evidence="4 5">
    <name type="scientific">Asticcacaulis machinosus</name>
    <dbReference type="NCBI Taxonomy" id="2984211"/>
    <lineage>
        <taxon>Bacteria</taxon>
        <taxon>Pseudomonadati</taxon>
        <taxon>Pseudomonadota</taxon>
        <taxon>Alphaproteobacteria</taxon>
        <taxon>Caulobacterales</taxon>
        <taxon>Caulobacteraceae</taxon>
        <taxon>Asticcacaulis</taxon>
    </lineage>
</organism>
<dbReference type="SUPFAM" id="SSF53756">
    <property type="entry name" value="UDP-Glycosyltransferase/glycogen phosphorylase"/>
    <property type="match status" value="1"/>
</dbReference>
<evidence type="ECO:0000259" key="3">
    <source>
        <dbReference type="Pfam" id="PF13439"/>
    </source>
</evidence>
<sequence length="780" mass="86054">MLQEKTVGLGPESLASSGFDVTDTAPPSVRPETKAGQQTVSPQGGRIKRAAIIGNFPPRMCGLATFTRDMYICLSQALPKADWRVIAMNDPNGEYDYPDVVTDQVPQNDPEAYRRLAASLNASETQVLFVQHEFGIYGGPAGSYLIECLERLNMPIVTTLHTVLETPNDDQKRVMSALIRLSSTLVTMAERGAKILREVYKVPETKILVVPHGAPSRPLGDTERFKEVFGVGGQKTLMTFGLLSPNKGIETIIKALPDILDTTPDLTYLIVGATHPHLVASQGEAYRDSLINMARELGVEDHIRFVNRFMDDAELIDILQATDIYVTPYLTETQITSGTLSYALALGRPVVSTPYWHAAEALADGVGVICPFGDSMAFAREISNLLTSDDHRSAMSQRAYDYARPSRWGAVAGTYVARAAADMEMAANAPKPTPNKDYLTRPPSWEAIARMSDDCGIFQHGKFRLADRNHGYCTDDNCRALSLIALQSGWVEGSAARDRLAYAYAGFVNHAWTGERFRNFMDYGRNWLDDGGSDDCCARTFEALIDTVRSSLPDDLRLWAKELAQRVISYIDAWDSQRSRAILIRVLSRALGHVGDNADIRHRIHDLSRLLRNGLTDHANDSHPWFEPALSYDNARLPEALIIAGDVLGNKAMVDDGVAALKWLMTEQTCAKGGHFRPVPTSRFDEGGQTTPLFDQQPLEVQATINACLTAFRVTQDSHWKDEAFRVLAWFHGENDHGVALITDDGGCFDGLTPEGCNHNQGAESLLAYHLSWTAMMANL</sequence>
<comment type="caution">
    <text evidence="4">The sequence shown here is derived from an EMBL/GenBank/DDBJ whole genome shotgun (WGS) entry which is preliminary data.</text>
</comment>
<dbReference type="InterPro" id="IPR028098">
    <property type="entry name" value="Glyco_trans_4-like_N"/>
</dbReference>
<accession>A0ABT5HKS0</accession>
<dbReference type="SUPFAM" id="SSF48208">
    <property type="entry name" value="Six-hairpin glycosidases"/>
    <property type="match status" value="1"/>
</dbReference>
<name>A0ABT5HKS0_9CAUL</name>
<dbReference type="CDD" id="cd03822">
    <property type="entry name" value="GT4_mannosyltransferase-like"/>
    <property type="match status" value="1"/>
</dbReference>
<protein>
    <submittedName>
        <fullName evidence="4">Glycosyltransferase family 4 protein</fullName>
    </submittedName>
</protein>
<dbReference type="Pfam" id="PF13439">
    <property type="entry name" value="Glyco_transf_4"/>
    <property type="match status" value="1"/>
</dbReference>
<dbReference type="RefSeq" id="WP_272744916.1">
    <property type="nucleotide sequence ID" value="NZ_JAQQKV010000002.1"/>
</dbReference>
<dbReference type="EMBL" id="JAQQKV010000002">
    <property type="protein sequence ID" value="MDC7676583.1"/>
    <property type="molecule type" value="Genomic_DNA"/>
</dbReference>
<feature type="domain" description="Glycosyl transferase family 1" evidence="2">
    <location>
        <begin position="226"/>
        <end position="400"/>
    </location>
</feature>
<proteinExistence type="predicted"/>
<feature type="domain" description="Glycosyltransferase subfamily 4-like N-terminal" evidence="3">
    <location>
        <begin position="75"/>
        <end position="213"/>
    </location>
</feature>